<feature type="domain" description="GH16" evidence="6">
    <location>
        <begin position="396"/>
        <end position="682"/>
    </location>
</feature>
<dbReference type="InterPro" id="IPR008979">
    <property type="entry name" value="Galactose-bd-like_sf"/>
</dbReference>
<reference evidence="8" key="1">
    <citation type="journal article" date="2019" name="Int. J. Syst. Evol. Microbiol.">
        <title>The Global Catalogue of Microorganisms (GCM) 10K type strain sequencing project: providing services to taxonomists for standard genome sequencing and annotation.</title>
        <authorList>
            <consortium name="The Broad Institute Genomics Platform"/>
            <consortium name="The Broad Institute Genome Sequencing Center for Infectious Disease"/>
            <person name="Wu L."/>
            <person name="Ma J."/>
        </authorList>
    </citation>
    <scope>NUCLEOTIDE SEQUENCE [LARGE SCALE GENOMIC DNA]</scope>
    <source>
        <strain evidence="8">JCM 14370</strain>
    </source>
</reference>
<evidence type="ECO:0000313" key="7">
    <source>
        <dbReference type="EMBL" id="GGJ48822.1"/>
    </source>
</evidence>
<dbReference type="Gene3D" id="2.60.40.2030">
    <property type="match status" value="1"/>
</dbReference>
<dbReference type="InterPro" id="IPR005087">
    <property type="entry name" value="CBM11"/>
</dbReference>
<dbReference type="InterPro" id="IPR013320">
    <property type="entry name" value="ConA-like_dom_sf"/>
</dbReference>
<feature type="signal peptide" evidence="5">
    <location>
        <begin position="1"/>
        <end position="31"/>
    </location>
</feature>
<protein>
    <recommendedName>
        <fullName evidence="6">GH16 domain-containing protein</fullName>
    </recommendedName>
</protein>
<organism evidence="7 8">
    <name type="scientific">Deinococcus roseus</name>
    <dbReference type="NCBI Taxonomy" id="392414"/>
    <lineage>
        <taxon>Bacteria</taxon>
        <taxon>Thermotogati</taxon>
        <taxon>Deinococcota</taxon>
        <taxon>Deinococci</taxon>
        <taxon>Deinococcales</taxon>
        <taxon>Deinococcaceae</taxon>
        <taxon>Deinococcus</taxon>
    </lineage>
</organism>
<dbReference type="InterPro" id="IPR050546">
    <property type="entry name" value="Glycosyl_Hydrlase_16"/>
</dbReference>
<dbReference type="InterPro" id="IPR038081">
    <property type="entry name" value="CalX-like_sf"/>
</dbReference>
<comment type="caution">
    <text evidence="7">The sequence shown here is derived from an EMBL/GenBank/DDBJ whole genome shotgun (WGS) entry which is preliminary data.</text>
</comment>
<dbReference type="PANTHER" id="PTHR10963:SF55">
    <property type="entry name" value="GLYCOSIDE HYDROLASE FAMILY 16 PROTEIN"/>
    <property type="match status" value="1"/>
</dbReference>
<name>A0ABQ2D7F3_9DEIO</name>
<feature type="chain" id="PRO_5047244261" description="GH16 domain-containing protein" evidence="5">
    <location>
        <begin position="32"/>
        <end position="742"/>
    </location>
</feature>
<gene>
    <name evidence="7" type="ORF">GCM10008938_38580</name>
</gene>
<dbReference type="Pfam" id="PF03425">
    <property type="entry name" value="CBM_11"/>
    <property type="match status" value="1"/>
</dbReference>
<keyword evidence="4" id="KW-0106">Calcium</keyword>
<keyword evidence="3" id="KW-0677">Repeat</keyword>
<evidence type="ECO:0000256" key="5">
    <source>
        <dbReference type="SAM" id="SignalP"/>
    </source>
</evidence>
<sequence>MVFHGRRKHLFLVGTLLLGAALAQQSPLVLADFEGSAAQSPLPASSGFATWQDGSGLVTLTTSTENVAGQGADNHVLVTPVDIKQWGGFTHDFSLAVNGSKGSVDLSAYSGLRFWFKGSGSGKNIQFELLDNRGKDQNTDTAERFFYRFPDDSSDWKQVVVPFSELQRRTDFQPAGAPSDGLTLKEVWGYALNLPQGATTYAFDRFEAHQEAPAAAPSDAPPQLSFEAPEVKVTEGQTAVFHIVLNAPQKDPIEVEYETTDGNATSRDFVYTTGVLTFQPGETSKTVGVPTYPNSKYTGNRTVNLEMYPPKNATLMTTISKLIIQDDDPQSLGLGEDFESSSGNLNLGKNLIVSTIDVKQGAAEAHPEQDPLEGVWQIKLSGNQNPSATRNLRPVQDWTGARTLSFWYYGENSGKDVKVLLQDAPTLQPSRDWTVAWGEEFNNPAGWQPSEDDWNYAVIGTGNGNSELQYYTDKAETVSTDGQGNLRIRGDKAAPGFKCWYGDCLYTSARLSTQNKKEFDYGRIEARIKIPSGQGYWPAFWLLGSNIGTAGWPGGGEIDILETIGKEPYNIHGSLHGPGYYFREGTQFTKTVTLPEPVANDYHTYAVEKRPGEVVYFLDGVEYQKVTAKDIPAGTVWVMDQPFFILLNLAIGGAWPGSPDETTPFPGDMLIDYVRVYQPSVPQHQLETTFKEDFTGWKKIELPISAFTGDSGFQWNGLQRFQLQFADGLEGVRYVDTLRVEK</sequence>
<evidence type="ECO:0000313" key="8">
    <source>
        <dbReference type="Proteomes" id="UP000632222"/>
    </source>
</evidence>
<evidence type="ECO:0000256" key="3">
    <source>
        <dbReference type="ARBA" id="ARBA00022737"/>
    </source>
</evidence>
<dbReference type="InterPro" id="IPR000757">
    <property type="entry name" value="Beta-glucanase-like"/>
</dbReference>
<dbReference type="Gene3D" id="2.60.120.200">
    <property type="match status" value="1"/>
</dbReference>
<dbReference type="Pfam" id="PF00722">
    <property type="entry name" value="Glyco_hydro_16"/>
    <property type="match status" value="1"/>
</dbReference>
<evidence type="ECO:0000259" key="6">
    <source>
        <dbReference type="PROSITE" id="PS51762"/>
    </source>
</evidence>
<dbReference type="EMBL" id="BMOD01000019">
    <property type="protein sequence ID" value="GGJ48822.1"/>
    <property type="molecule type" value="Genomic_DNA"/>
</dbReference>
<dbReference type="CDD" id="cd08023">
    <property type="entry name" value="GH16_laminarinase_like"/>
    <property type="match status" value="1"/>
</dbReference>
<dbReference type="PROSITE" id="PS51762">
    <property type="entry name" value="GH16_2"/>
    <property type="match status" value="1"/>
</dbReference>
<dbReference type="SUPFAM" id="SSF49899">
    <property type="entry name" value="Concanavalin A-like lectins/glucanases"/>
    <property type="match status" value="1"/>
</dbReference>
<accession>A0ABQ2D7F3</accession>
<keyword evidence="2 5" id="KW-0732">Signal</keyword>
<dbReference type="SUPFAM" id="SSF49785">
    <property type="entry name" value="Galactose-binding domain-like"/>
    <property type="match status" value="1"/>
</dbReference>
<proteinExistence type="inferred from homology"/>
<dbReference type="SUPFAM" id="SSF141072">
    <property type="entry name" value="CalX-like"/>
    <property type="match status" value="1"/>
</dbReference>
<dbReference type="InterPro" id="IPR003644">
    <property type="entry name" value="Calx_beta"/>
</dbReference>
<dbReference type="RefSeq" id="WP_189005521.1">
    <property type="nucleotide sequence ID" value="NZ_BMOD01000019.1"/>
</dbReference>
<dbReference type="SMART" id="SM00237">
    <property type="entry name" value="Calx_beta"/>
    <property type="match status" value="1"/>
</dbReference>
<dbReference type="Proteomes" id="UP000632222">
    <property type="component" value="Unassembled WGS sequence"/>
</dbReference>
<evidence type="ECO:0000256" key="2">
    <source>
        <dbReference type="ARBA" id="ARBA00022729"/>
    </source>
</evidence>
<keyword evidence="8" id="KW-1185">Reference proteome</keyword>
<dbReference type="Pfam" id="PF03160">
    <property type="entry name" value="Calx-beta"/>
    <property type="match status" value="1"/>
</dbReference>
<dbReference type="PANTHER" id="PTHR10963">
    <property type="entry name" value="GLYCOSYL HYDROLASE-RELATED"/>
    <property type="match status" value="1"/>
</dbReference>
<comment type="similarity">
    <text evidence="1">Belongs to the glycosyl hydrolase 16 family.</text>
</comment>
<dbReference type="Gene3D" id="2.60.120.430">
    <property type="entry name" value="Galactose-binding lectin"/>
    <property type="match status" value="1"/>
</dbReference>
<evidence type="ECO:0000256" key="1">
    <source>
        <dbReference type="ARBA" id="ARBA00006865"/>
    </source>
</evidence>
<evidence type="ECO:0000256" key="4">
    <source>
        <dbReference type="ARBA" id="ARBA00022837"/>
    </source>
</evidence>